<evidence type="ECO:0000256" key="4">
    <source>
        <dbReference type="ARBA" id="ARBA00022676"/>
    </source>
</evidence>
<evidence type="ECO:0000313" key="10">
    <source>
        <dbReference type="Proteomes" id="UP000789572"/>
    </source>
</evidence>
<dbReference type="PANTHER" id="PTHR47779:SF1">
    <property type="entry name" value="SYNTHASE (CCG-9), PUTATIVE (AFU_ORTHOLOGUE AFUA_3G12100)-RELATED"/>
    <property type="match status" value="1"/>
</dbReference>
<keyword evidence="4" id="KW-0328">Glycosyltransferase</keyword>
<evidence type="ECO:0000256" key="3">
    <source>
        <dbReference type="ARBA" id="ARBA00022526"/>
    </source>
</evidence>
<keyword evidence="3" id="KW-0313">Glucose metabolism</keyword>
<comment type="similarity">
    <text evidence="1">Belongs to the glycosyltransferase group 1 family. Glycosyltransferase 4 subfamily.</text>
</comment>
<dbReference type="Proteomes" id="UP000789572">
    <property type="component" value="Unassembled WGS sequence"/>
</dbReference>
<dbReference type="AlphaFoldDB" id="A0A9N8VG17"/>
<protein>
    <submittedName>
        <fullName evidence="9">1020_t:CDS:1</fullName>
    </submittedName>
</protein>
<keyword evidence="10" id="KW-1185">Reference proteome</keyword>
<dbReference type="SUPFAM" id="SSF53756">
    <property type="entry name" value="UDP-Glycosyltransferase/glycogen phosphorylase"/>
    <property type="match status" value="1"/>
</dbReference>
<comment type="caution">
    <text evidence="9">The sequence shown here is derived from an EMBL/GenBank/DDBJ whole genome shotgun (WGS) entry which is preliminary data.</text>
</comment>
<dbReference type="InterPro" id="IPR052078">
    <property type="entry name" value="Trehalose_Metab_GTase"/>
</dbReference>
<evidence type="ECO:0000256" key="1">
    <source>
        <dbReference type="ARBA" id="ARBA00009481"/>
    </source>
</evidence>
<accession>A0A9N8VG17</accession>
<dbReference type="GO" id="GO:0016757">
    <property type="term" value="F:glycosyltransferase activity"/>
    <property type="evidence" value="ECO:0007669"/>
    <property type="project" value="UniProtKB-KW"/>
</dbReference>
<name>A0A9N8VG17_9GLOM</name>
<keyword evidence="5" id="KW-0808">Transferase</keyword>
<dbReference type="InterPro" id="IPR049438">
    <property type="entry name" value="TreT_GT1"/>
</dbReference>
<comment type="subunit">
    <text evidence="2">Homodimer.</text>
</comment>
<dbReference type="InterPro" id="IPR001296">
    <property type="entry name" value="Glyco_trans_1"/>
</dbReference>
<dbReference type="Pfam" id="PF21269">
    <property type="entry name" value="TreT_GT1"/>
    <property type="match status" value="1"/>
</dbReference>
<reference evidence="9" key="1">
    <citation type="submission" date="2021-06" db="EMBL/GenBank/DDBJ databases">
        <authorList>
            <person name="Kallberg Y."/>
            <person name="Tangrot J."/>
            <person name="Rosling A."/>
        </authorList>
    </citation>
    <scope>NUCLEOTIDE SEQUENCE</scope>
    <source>
        <strain evidence="9">IA702</strain>
    </source>
</reference>
<proteinExistence type="inferred from homology"/>
<dbReference type="Pfam" id="PF00534">
    <property type="entry name" value="Glycos_transf_1"/>
    <property type="match status" value="1"/>
</dbReference>
<evidence type="ECO:0000256" key="5">
    <source>
        <dbReference type="ARBA" id="ARBA00022679"/>
    </source>
</evidence>
<evidence type="ECO:0000259" key="8">
    <source>
        <dbReference type="Pfam" id="PF21269"/>
    </source>
</evidence>
<feature type="domain" description="Glycosyl transferase family 1" evidence="7">
    <location>
        <begin position="432"/>
        <end position="603"/>
    </location>
</feature>
<evidence type="ECO:0000313" key="9">
    <source>
        <dbReference type="EMBL" id="CAG8453864.1"/>
    </source>
</evidence>
<evidence type="ECO:0000256" key="2">
    <source>
        <dbReference type="ARBA" id="ARBA00011738"/>
    </source>
</evidence>
<dbReference type="EMBL" id="CAJVPJ010000008">
    <property type="protein sequence ID" value="CAG8453864.1"/>
    <property type="molecule type" value="Genomic_DNA"/>
</dbReference>
<sequence>MSLEGFRPAHHAHILQAVYLGLEMDYNQDTDRCEYALCTHDGTYVIDYVVDSIDLHRTQSMQVKTEIVLSVVLDRITRYLRSNGYKISIIGLSSKVNGASGNPGFVLIDPKEIASSFWFDLDALPFIISTRGSTVDERASSAARKSVIWLSPQIPGSIPRISVGFRHEVEVDLNGMIKLCDLADYQKTVKPETWEVISCIAHELRTKKVKASFFSATPQGGGVALMRHALIRLCRLLGLDISWYVAKPSPEIFDITKRKFHNVLQGVAPEGCELLAHEMEAFIEWSDTNVRRYWTDEQGPIKTSDVIIIDDPQLCGIIPQIKKLNPSCKVIYRSHIEIRSDLIKENPEGPQAITWNFLWQFISLADLFVSHPIKGFIPDCIPPHKYVLMGASTDALDGLNKEMNDADIEYYQLIFNRLANDQCEKEIDFACPYIIQVARFDPSKGIPHVIESFRLLREKLADTNLRLPSLIICGTGSIDDPDGTVVYKETRDLIQQPKYASIAGDIVAVRLPACDQLFNSLLRKAHVALQLSTREGFEVKVTEALHKGVPVVAFRAGGIPLQIRDGETGFLVDVADEATVADRLFDLFTDKDLYERMSATAKRTVSEEFFNVYQTLNWLYMINHFADLRREENSFTGSEKVSVGHGRWIKEFWQEEYAKGRFHFPTDANGNVITYDESIRVTDGIPTPVTPTSPS</sequence>
<gene>
    <name evidence="9" type="ORF">POCULU_LOCUS180</name>
</gene>
<feature type="domain" description="Trehalose synthase N-terminal" evidence="8">
    <location>
        <begin position="214"/>
        <end position="371"/>
    </location>
</feature>
<organism evidence="9 10">
    <name type="scientific">Paraglomus occultum</name>
    <dbReference type="NCBI Taxonomy" id="144539"/>
    <lineage>
        <taxon>Eukaryota</taxon>
        <taxon>Fungi</taxon>
        <taxon>Fungi incertae sedis</taxon>
        <taxon>Mucoromycota</taxon>
        <taxon>Glomeromycotina</taxon>
        <taxon>Glomeromycetes</taxon>
        <taxon>Paraglomerales</taxon>
        <taxon>Paraglomeraceae</taxon>
        <taxon>Paraglomus</taxon>
    </lineage>
</organism>
<dbReference type="PANTHER" id="PTHR47779">
    <property type="entry name" value="SYNTHASE (CCG-9), PUTATIVE (AFU_ORTHOLOGUE AFUA_3G12100)-RELATED"/>
    <property type="match status" value="1"/>
</dbReference>
<dbReference type="Gene3D" id="3.40.50.2000">
    <property type="entry name" value="Glycogen Phosphorylase B"/>
    <property type="match status" value="2"/>
</dbReference>
<dbReference type="GO" id="GO:0006006">
    <property type="term" value="P:glucose metabolic process"/>
    <property type="evidence" value="ECO:0007669"/>
    <property type="project" value="UniProtKB-KW"/>
</dbReference>
<evidence type="ECO:0000259" key="7">
    <source>
        <dbReference type="Pfam" id="PF00534"/>
    </source>
</evidence>
<keyword evidence="6" id="KW-0119">Carbohydrate metabolism</keyword>
<dbReference type="OrthoDB" id="937291at2759"/>
<evidence type="ECO:0000256" key="6">
    <source>
        <dbReference type="ARBA" id="ARBA00023277"/>
    </source>
</evidence>